<keyword evidence="2" id="KW-1185">Reference proteome</keyword>
<protein>
    <submittedName>
        <fullName evidence="1">Uncharacterized protein</fullName>
    </submittedName>
</protein>
<evidence type="ECO:0000313" key="1">
    <source>
        <dbReference type="EMBL" id="WPX09663.1"/>
    </source>
</evidence>
<dbReference type="RefSeq" id="WP_268748662.1">
    <property type="nucleotide sequence ID" value="NZ_CP139957.1"/>
</dbReference>
<dbReference type="EMBL" id="CP139957">
    <property type="protein sequence ID" value="WPX09663.1"/>
    <property type="molecule type" value="Genomic_DNA"/>
</dbReference>
<proteinExistence type="predicted"/>
<accession>A0ABZ0U4N0</accession>
<reference evidence="1 2" key="1">
    <citation type="submission" date="2023-12" db="EMBL/GenBank/DDBJ databases">
        <authorList>
            <person name="Manesh M.J.H."/>
            <person name="Bing R.G."/>
            <person name="Willard D.J."/>
            <person name="Kelly R.M."/>
        </authorList>
    </citation>
    <scope>NUCLEOTIDE SEQUENCE [LARGE SCALE GENOMIC DNA]</scope>
    <source>
        <strain evidence="1 2">DSM 8977</strain>
    </source>
</reference>
<evidence type="ECO:0000313" key="2">
    <source>
        <dbReference type="Proteomes" id="UP001322744"/>
    </source>
</evidence>
<name>A0ABZ0U4N0_9FIRM</name>
<organism evidence="1 2">
    <name type="scientific">Anaerocellum danielii</name>
    <dbReference type="NCBI Taxonomy" id="1387557"/>
    <lineage>
        <taxon>Bacteria</taxon>
        <taxon>Bacillati</taxon>
        <taxon>Bacillota</taxon>
        <taxon>Bacillota incertae sedis</taxon>
        <taxon>Caldicellulosiruptorales</taxon>
        <taxon>Caldicellulosiruptoraceae</taxon>
        <taxon>Anaerocellum</taxon>
    </lineage>
</organism>
<dbReference type="Proteomes" id="UP001322744">
    <property type="component" value="Chromosome"/>
</dbReference>
<sequence>MGKIENELKNVESIYSVQQKNVSKLNTQTGYVSWYYCEGKI</sequence>
<gene>
    <name evidence="1" type="ORF">SOJ16_000896</name>
</gene>